<dbReference type="PANTHER" id="PTHR42760:SF78">
    <property type="entry name" value="3-OXOACYL-[ACYL-CARRIER-PROTEIN] REDUCTASE [NADH]"/>
    <property type="match status" value="1"/>
</dbReference>
<comment type="similarity">
    <text evidence="1">Belongs to the short-chain dehydrogenases/reductases (SDR) family.</text>
</comment>
<dbReference type="AlphaFoldDB" id="A0A8J3EUV4"/>
<evidence type="ECO:0000256" key="1">
    <source>
        <dbReference type="ARBA" id="ARBA00006484"/>
    </source>
</evidence>
<reference evidence="3" key="1">
    <citation type="journal article" date="2014" name="Int. J. Syst. Evol. Microbiol.">
        <title>Complete genome sequence of Corynebacterium casei LMG S-19264T (=DSM 44701T), isolated from a smear-ripened cheese.</title>
        <authorList>
            <consortium name="US DOE Joint Genome Institute (JGI-PGF)"/>
            <person name="Walter F."/>
            <person name="Albersmeier A."/>
            <person name="Kalinowski J."/>
            <person name="Ruckert C."/>
        </authorList>
    </citation>
    <scope>NUCLEOTIDE SEQUENCE</scope>
    <source>
        <strain evidence="3">CGMCC 1.14988</strain>
    </source>
</reference>
<gene>
    <name evidence="3" type="primary">fabG</name>
    <name evidence="3" type="ORF">GCM10011354_20670</name>
</gene>
<protein>
    <submittedName>
        <fullName evidence="3">3-oxoacyl-ACP reductase</fullName>
    </submittedName>
</protein>
<dbReference type="InterPro" id="IPR002347">
    <property type="entry name" value="SDR_fam"/>
</dbReference>
<feature type="domain" description="Ketoreductase" evidence="2">
    <location>
        <begin position="209"/>
        <end position="390"/>
    </location>
</feature>
<dbReference type="EMBL" id="BMHA01000007">
    <property type="protein sequence ID" value="GGI06753.1"/>
    <property type="molecule type" value="Genomic_DNA"/>
</dbReference>
<dbReference type="Pfam" id="PF13561">
    <property type="entry name" value="adh_short_C2"/>
    <property type="match status" value="1"/>
</dbReference>
<dbReference type="SMART" id="SM00822">
    <property type="entry name" value="PKS_KR"/>
    <property type="match status" value="1"/>
</dbReference>
<organism evidence="3 4">
    <name type="scientific">Egicoccus halophilus</name>
    <dbReference type="NCBI Taxonomy" id="1670830"/>
    <lineage>
        <taxon>Bacteria</taxon>
        <taxon>Bacillati</taxon>
        <taxon>Actinomycetota</taxon>
        <taxon>Nitriliruptoria</taxon>
        <taxon>Egicoccales</taxon>
        <taxon>Egicoccaceae</taxon>
        <taxon>Egicoccus</taxon>
    </lineage>
</organism>
<dbReference type="RefSeq" id="WP_130649074.1">
    <property type="nucleotide sequence ID" value="NZ_BMHA01000007.1"/>
</dbReference>
<dbReference type="FunFam" id="3.40.50.720:FF:000338">
    <property type="entry name" value="3-oxoacyl-ACP reductase FabG"/>
    <property type="match status" value="1"/>
</dbReference>
<dbReference type="GO" id="GO:0016616">
    <property type="term" value="F:oxidoreductase activity, acting on the CH-OH group of donors, NAD or NADP as acceptor"/>
    <property type="evidence" value="ECO:0007669"/>
    <property type="project" value="TreeGrafter"/>
</dbReference>
<name>A0A8J3EUV4_9ACTN</name>
<keyword evidence="4" id="KW-1185">Reference proteome</keyword>
<sequence length="448" mass="46725">MPDRYQQLVTSSVGRQVADALSLPVPQPLRRYAPGQPLLEHPALVGAAAGGRLLDAVLGVLTDADADVHREPHEDETVRYGALVFDASGIDDSARLRELYTFFAAAIRRTAPNARLLVLAGATDEGSVRRRTAQRAIEGFTRSLGKELRQGSTCNLVRIAEGAEHEATSTLAFLLSARSAFVAGQVVTLRPSAGGEIVVDDPARPHTGRVALVTGAAQGIGASMAAVLARDGAHVVCADVPAQGEALARVANHVGGSTLHLDVTAEGAPQALVDHLRERHGGVDVVVHNAGITRDKTLAGMDDARWDAVLEVNLVSQERLDEALLDADLLRPGGRIVGVSSIGGIAGNRGQTNYGASKAGVIGRVEALADELADRDATSNAVAPGFIETAMTERMPVGVREAGRRMNSLNQGGRPVDVAEAVSWLADVRSGAVNGQVVRVCGQSLLGA</sequence>
<dbReference type="PANTHER" id="PTHR42760">
    <property type="entry name" value="SHORT-CHAIN DEHYDROGENASES/REDUCTASES FAMILY MEMBER"/>
    <property type="match status" value="1"/>
</dbReference>
<dbReference type="SUPFAM" id="SSF51735">
    <property type="entry name" value="NAD(P)-binding Rossmann-fold domains"/>
    <property type="match status" value="1"/>
</dbReference>
<comment type="caution">
    <text evidence="3">The sequence shown here is derived from an EMBL/GenBank/DDBJ whole genome shotgun (WGS) entry which is preliminary data.</text>
</comment>
<dbReference type="Gene3D" id="3.40.50.720">
    <property type="entry name" value="NAD(P)-binding Rossmann-like Domain"/>
    <property type="match status" value="2"/>
</dbReference>
<evidence type="ECO:0000313" key="3">
    <source>
        <dbReference type="EMBL" id="GGI06753.1"/>
    </source>
</evidence>
<proteinExistence type="inferred from homology"/>
<dbReference type="NCBIfam" id="NF006110">
    <property type="entry name" value="PRK08261.1"/>
    <property type="match status" value="1"/>
</dbReference>
<evidence type="ECO:0000313" key="4">
    <source>
        <dbReference type="Proteomes" id="UP000650511"/>
    </source>
</evidence>
<dbReference type="PRINTS" id="PR00080">
    <property type="entry name" value="SDRFAMILY"/>
</dbReference>
<dbReference type="PRINTS" id="PR00081">
    <property type="entry name" value="GDHRDH"/>
</dbReference>
<evidence type="ECO:0000259" key="2">
    <source>
        <dbReference type="SMART" id="SM00822"/>
    </source>
</evidence>
<dbReference type="InterPro" id="IPR036291">
    <property type="entry name" value="NAD(P)-bd_dom_sf"/>
</dbReference>
<accession>A0A8J3EUV4</accession>
<dbReference type="InterPro" id="IPR057326">
    <property type="entry name" value="KR_dom"/>
</dbReference>
<dbReference type="Proteomes" id="UP000650511">
    <property type="component" value="Unassembled WGS sequence"/>
</dbReference>
<dbReference type="OrthoDB" id="9804774at2"/>
<reference evidence="3" key="2">
    <citation type="submission" date="2020-09" db="EMBL/GenBank/DDBJ databases">
        <authorList>
            <person name="Sun Q."/>
            <person name="Zhou Y."/>
        </authorList>
    </citation>
    <scope>NUCLEOTIDE SEQUENCE</scope>
    <source>
        <strain evidence="3">CGMCC 1.14988</strain>
    </source>
</reference>